<proteinExistence type="predicted"/>
<evidence type="ECO:0000313" key="1">
    <source>
        <dbReference type="EMBL" id="OBS81738.1"/>
    </source>
</evidence>
<accession>A0A1A6HTF8</accession>
<gene>
    <name evidence="1" type="ORF">A6R68_24272</name>
</gene>
<comment type="caution">
    <text evidence="1">The sequence shown here is derived from an EMBL/GenBank/DDBJ whole genome shotgun (WGS) entry which is preliminary data.</text>
</comment>
<name>A0A1A6HTF8_NEOLE</name>
<feature type="non-terminal residue" evidence="1">
    <location>
        <position position="71"/>
    </location>
</feature>
<organism evidence="1 2">
    <name type="scientific">Neotoma lepida</name>
    <name type="common">Desert woodrat</name>
    <dbReference type="NCBI Taxonomy" id="56216"/>
    <lineage>
        <taxon>Eukaryota</taxon>
        <taxon>Metazoa</taxon>
        <taxon>Chordata</taxon>
        <taxon>Craniata</taxon>
        <taxon>Vertebrata</taxon>
        <taxon>Euteleostomi</taxon>
        <taxon>Mammalia</taxon>
        <taxon>Eutheria</taxon>
        <taxon>Euarchontoglires</taxon>
        <taxon>Glires</taxon>
        <taxon>Rodentia</taxon>
        <taxon>Myomorpha</taxon>
        <taxon>Muroidea</taxon>
        <taxon>Cricetidae</taxon>
        <taxon>Neotominae</taxon>
        <taxon>Neotoma</taxon>
    </lineage>
</organism>
<reference evidence="1 2" key="1">
    <citation type="submission" date="2016-06" db="EMBL/GenBank/DDBJ databases">
        <title>The Draft Genome Sequence and Annotation of the Desert Woodrat Neotoma lepida.</title>
        <authorList>
            <person name="Campbell M."/>
            <person name="Oakeson K.F."/>
            <person name="Yandell M."/>
            <person name="Halpert J.R."/>
            <person name="Dearing D."/>
        </authorList>
    </citation>
    <scope>NUCLEOTIDE SEQUENCE [LARGE SCALE GENOMIC DNA]</scope>
    <source>
        <strain evidence="1">417</strain>
        <tissue evidence="1">Liver</tissue>
    </source>
</reference>
<keyword evidence="2" id="KW-1185">Reference proteome</keyword>
<protein>
    <submittedName>
        <fullName evidence="1">Uncharacterized protein</fullName>
    </submittedName>
</protein>
<evidence type="ECO:0000313" key="2">
    <source>
        <dbReference type="Proteomes" id="UP000092124"/>
    </source>
</evidence>
<dbReference type="Proteomes" id="UP000092124">
    <property type="component" value="Unassembled WGS sequence"/>
</dbReference>
<dbReference type="EMBL" id="LZPO01009764">
    <property type="protein sequence ID" value="OBS81738.1"/>
    <property type="molecule type" value="Genomic_DNA"/>
</dbReference>
<dbReference type="AlphaFoldDB" id="A0A1A6HTF8"/>
<sequence length="71" mass="7947">MVQTDSGGRTSMGEDISLPELCDDFALFCLLNNTHKTTQDMKGLNIQKDTKYMKEDFVKKKDVHSCGGTMV</sequence>